<reference evidence="2 3" key="1">
    <citation type="journal article" date="2018" name="New Phytol.">
        <title>Phylogenomics of Endogonaceae and evolution of mycorrhizas within Mucoromycota.</title>
        <authorList>
            <person name="Chang Y."/>
            <person name="Desiro A."/>
            <person name="Na H."/>
            <person name="Sandor L."/>
            <person name="Lipzen A."/>
            <person name="Clum A."/>
            <person name="Barry K."/>
            <person name="Grigoriev I.V."/>
            <person name="Martin F.M."/>
            <person name="Stajich J.E."/>
            <person name="Smith M.E."/>
            <person name="Bonito G."/>
            <person name="Spatafora J.W."/>
        </authorList>
    </citation>
    <scope>NUCLEOTIDE SEQUENCE [LARGE SCALE GENOMIC DNA]</scope>
    <source>
        <strain evidence="2 3">AD002</strain>
    </source>
</reference>
<name>A0A433QT12_9FUNG</name>
<organism evidence="2 3">
    <name type="scientific">Jimgerdemannia flammicorona</name>
    <dbReference type="NCBI Taxonomy" id="994334"/>
    <lineage>
        <taxon>Eukaryota</taxon>
        <taxon>Fungi</taxon>
        <taxon>Fungi incertae sedis</taxon>
        <taxon>Mucoromycota</taxon>
        <taxon>Mucoromycotina</taxon>
        <taxon>Endogonomycetes</taxon>
        <taxon>Endogonales</taxon>
        <taxon>Endogonaceae</taxon>
        <taxon>Jimgerdemannia</taxon>
    </lineage>
</organism>
<comment type="caution">
    <text evidence="2">The sequence shown here is derived from an EMBL/GenBank/DDBJ whole genome shotgun (WGS) entry which is preliminary data.</text>
</comment>
<feature type="region of interest" description="Disordered" evidence="1">
    <location>
        <begin position="60"/>
        <end position="160"/>
    </location>
</feature>
<sequence>MLTSFISAKQLPHIATYFHFLHFLHKFIWKQQMTTAKGRSSRRDSDRQAALSFLSTISLGDRDNSKRSNTTLREPSSKSTIPENDNHHRNGKENANLNVDFNGPHPFTESPISTPRHSPKPPDSADDLSSSKEEDDASGTVTNFAAEKTVRAPRARRKISMRHGTAATSFLANISLDSSATLALGSARNRENRTSEDQPRRVSSKRLTGDSVTATPSQGHDREYGGAEMPRPKGILVDERPARDPKKAAMLRRENSGGPQEAYQTYDGDDRRINFEGGVGDGDRKAARKLKRSGTSTSLASSTAPPYSRTTSSSSSSFTPSASTGTHQARKGSNGSTIRTHQKGSSSLTGESGAPYQRPSAQGSAGQLRRVVYSHGSSPQELSEALKRRSVMFTTQGGTPLGIFSVRKYNDEMIRQQQEKRTRFNREYMYVWHKSFHSFVMVV</sequence>
<feature type="compositionally biased region" description="Basic and acidic residues" evidence="1">
    <location>
        <begin position="188"/>
        <end position="200"/>
    </location>
</feature>
<feature type="region of interest" description="Disordered" evidence="1">
    <location>
        <begin position="185"/>
        <end position="376"/>
    </location>
</feature>
<feature type="compositionally biased region" description="Polar residues" evidence="1">
    <location>
        <begin position="67"/>
        <end position="83"/>
    </location>
</feature>
<evidence type="ECO:0000313" key="3">
    <source>
        <dbReference type="Proteomes" id="UP000274822"/>
    </source>
</evidence>
<protein>
    <submittedName>
        <fullName evidence="2">Uncharacterized protein</fullName>
    </submittedName>
</protein>
<evidence type="ECO:0000256" key="1">
    <source>
        <dbReference type="SAM" id="MobiDB-lite"/>
    </source>
</evidence>
<proteinExistence type="predicted"/>
<dbReference type="EMBL" id="RBNJ01001657">
    <property type="protein sequence ID" value="RUS32911.1"/>
    <property type="molecule type" value="Genomic_DNA"/>
</dbReference>
<feature type="compositionally biased region" description="Basic residues" evidence="1">
    <location>
        <begin position="151"/>
        <end position="160"/>
    </location>
</feature>
<feature type="compositionally biased region" description="Basic and acidic residues" evidence="1">
    <location>
        <begin position="236"/>
        <end position="255"/>
    </location>
</feature>
<dbReference type="AlphaFoldDB" id="A0A433QT12"/>
<gene>
    <name evidence="2" type="ORF">BC938DRAFT_473848</name>
</gene>
<dbReference type="Proteomes" id="UP000274822">
    <property type="component" value="Unassembled WGS sequence"/>
</dbReference>
<accession>A0A433QT12</accession>
<keyword evidence="3" id="KW-1185">Reference proteome</keyword>
<evidence type="ECO:0000313" key="2">
    <source>
        <dbReference type="EMBL" id="RUS32911.1"/>
    </source>
</evidence>
<feature type="compositionally biased region" description="Low complexity" evidence="1">
    <location>
        <begin position="293"/>
        <end position="326"/>
    </location>
</feature>
<feature type="compositionally biased region" description="Polar residues" evidence="1">
    <location>
        <begin position="331"/>
        <end position="350"/>
    </location>
</feature>